<proteinExistence type="predicted"/>
<dbReference type="GO" id="GO:0005654">
    <property type="term" value="C:nucleoplasm"/>
    <property type="evidence" value="ECO:0007669"/>
    <property type="project" value="TreeGrafter"/>
</dbReference>
<dbReference type="OrthoDB" id="342730at2759"/>
<evidence type="ECO:0000256" key="1">
    <source>
        <dbReference type="ARBA" id="ARBA00022723"/>
    </source>
</evidence>
<gene>
    <name evidence="6" type="ORF">C0Q70_11000</name>
</gene>
<comment type="caution">
    <text evidence="6">The sequence shown here is derived from an EMBL/GenBank/DDBJ whole genome shotgun (WGS) entry which is preliminary data.</text>
</comment>
<dbReference type="AlphaFoldDB" id="A0A2T7P4U2"/>
<dbReference type="SUPFAM" id="SSF57850">
    <property type="entry name" value="RING/U-box"/>
    <property type="match status" value="1"/>
</dbReference>
<keyword evidence="1" id="KW-0479">Metal-binding</keyword>
<organism evidence="6 7">
    <name type="scientific">Pomacea canaliculata</name>
    <name type="common">Golden apple snail</name>
    <dbReference type="NCBI Taxonomy" id="400727"/>
    <lineage>
        <taxon>Eukaryota</taxon>
        <taxon>Metazoa</taxon>
        <taxon>Spiralia</taxon>
        <taxon>Lophotrochozoa</taxon>
        <taxon>Mollusca</taxon>
        <taxon>Gastropoda</taxon>
        <taxon>Caenogastropoda</taxon>
        <taxon>Architaenioglossa</taxon>
        <taxon>Ampullarioidea</taxon>
        <taxon>Ampullariidae</taxon>
        <taxon>Pomacea</taxon>
    </lineage>
</organism>
<dbReference type="Gene3D" id="3.30.160.60">
    <property type="entry name" value="Classic Zinc Finger"/>
    <property type="match status" value="1"/>
</dbReference>
<dbReference type="InterPro" id="IPR013083">
    <property type="entry name" value="Znf_RING/FYVE/PHD"/>
</dbReference>
<keyword evidence="3" id="KW-0862">Zinc</keyword>
<dbReference type="Pfam" id="PF00643">
    <property type="entry name" value="zf-B_box"/>
    <property type="match status" value="1"/>
</dbReference>
<evidence type="ECO:0000256" key="3">
    <source>
        <dbReference type="ARBA" id="ARBA00022833"/>
    </source>
</evidence>
<keyword evidence="2 4" id="KW-0863">Zinc-finger</keyword>
<evidence type="ECO:0000313" key="7">
    <source>
        <dbReference type="Proteomes" id="UP000245119"/>
    </source>
</evidence>
<dbReference type="CDD" id="cd19756">
    <property type="entry name" value="Bbox2"/>
    <property type="match status" value="1"/>
</dbReference>
<dbReference type="InterPro" id="IPR047153">
    <property type="entry name" value="TRIM45/56/19-like"/>
</dbReference>
<dbReference type="EMBL" id="PZQS01000006">
    <property type="protein sequence ID" value="PVD28413.1"/>
    <property type="molecule type" value="Genomic_DNA"/>
</dbReference>
<evidence type="ECO:0000256" key="2">
    <source>
        <dbReference type="ARBA" id="ARBA00022771"/>
    </source>
</evidence>
<keyword evidence="7" id="KW-1185">Reference proteome</keyword>
<name>A0A2T7P4U2_POMCA</name>
<reference evidence="6 7" key="1">
    <citation type="submission" date="2018-04" db="EMBL/GenBank/DDBJ databases">
        <title>The genome of golden apple snail Pomacea canaliculata provides insight into stress tolerance and invasive adaptation.</title>
        <authorList>
            <person name="Liu C."/>
            <person name="Liu B."/>
            <person name="Ren Y."/>
            <person name="Zhang Y."/>
            <person name="Wang H."/>
            <person name="Li S."/>
            <person name="Jiang F."/>
            <person name="Yin L."/>
            <person name="Zhang G."/>
            <person name="Qian W."/>
            <person name="Fan W."/>
        </authorList>
    </citation>
    <scope>NUCLEOTIDE SEQUENCE [LARGE SCALE GENOMIC DNA]</scope>
    <source>
        <strain evidence="6">SZHN2017</strain>
        <tissue evidence="6">Muscle</tissue>
    </source>
</reference>
<dbReference type="PANTHER" id="PTHR25462:SF305">
    <property type="entry name" value="RING-TYPE DOMAIN-CONTAINING PROTEIN"/>
    <property type="match status" value="1"/>
</dbReference>
<accession>A0A2T7P4U2</accession>
<dbReference type="GO" id="GO:0061630">
    <property type="term" value="F:ubiquitin protein ligase activity"/>
    <property type="evidence" value="ECO:0007669"/>
    <property type="project" value="TreeGrafter"/>
</dbReference>
<evidence type="ECO:0000256" key="4">
    <source>
        <dbReference type="PROSITE-ProRule" id="PRU00024"/>
    </source>
</evidence>
<feature type="domain" description="B box-type" evidence="5">
    <location>
        <begin position="135"/>
        <end position="176"/>
    </location>
</feature>
<evidence type="ECO:0000313" key="6">
    <source>
        <dbReference type="EMBL" id="PVD28413.1"/>
    </source>
</evidence>
<protein>
    <recommendedName>
        <fullName evidence="5">B box-type domain-containing protein</fullName>
    </recommendedName>
</protein>
<dbReference type="SMART" id="SM00336">
    <property type="entry name" value="BBOX"/>
    <property type="match status" value="2"/>
</dbReference>
<dbReference type="InterPro" id="IPR017907">
    <property type="entry name" value="Znf_RING_CS"/>
</dbReference>
<dbReference type="Proteomes" id="UP000245119">
    <property type="component" value="Linkage Group LG6"/>
</dbReference>
<dbReference type="PANTHER" id="PTHR25462">
    <property type="entry name" value="BONUS, ISOFORM C-RELATED"/>
    <property type="match status" value="1"/>
</dbReference>
<feature type="domain" description="B box-type" evidence="5">
    <location>
        <begin position="84"/>
        <end position="132"/>
    </location>
</feature>
<dbReference type="Gene3D" id="3.30.40.10">
    <property type="entry name" value="Zinc/RING finger domain, C3HC4 (zinc finger)"/>
    <property type="match status" value="1"/>
</dbReference>
<evidence type="ECO:0000259" key="5">
    <source>
        <dbReference type="PROSITE" id="PS50119"/>
    </source>
</evidence>
<dbReference type="GO" id="GO:0008270">
    <property type="term" value="F:zinc ion binding"/>
    <property type="evidence" value="ECO:0007669"/>
    <property type="project" value="UniProtKB-KW"/>
</dbReference>
<dbReference type="SUPFAM" id="SSF57845">
    <property type="entry name" value="B-box zinc-binding domain"/>
    <property type="match status" value="1"/>
</dbReference>
<dbReference type="InterPro" id="IPR000315">
    <property type="entry name" value="Znf_B-box"/>
</dbReference>
<sequence>MHGCVQGAQDLSCLHTFCCACVQQQYDAESNRPTRYTIYSRSVTCPLCRKRTELPTGGVRRLQDNFLVSNLTEVLAKKCTSKVPPCEICHTVRPRSNDACSKCLDCAKLLCKTCVELHVATKVTQDHNLIDIEGQKDIECKEHPEETVRFYCEKCEMCICVVCAFQEHKDHDVCSFNDGFSKHKVTLENLLSQGRERLSGVENRLKLIDKYESISKELRERIRDLAISYTSQRRSFRSHREQDGVAGIFRQPSKRVQPHGDSHEGQRVEMLFLKKEIQSKIDHLLDSSLPPLPPDLQLDVQFIPGDVKLGEIFVPGDPEVTSPTEAKLANGMFVSDYKVTKEVTECEDCKTRKGIENREKQRMRIGVHADQTHQ</sequence>
<dbReference type="PROSITE" id="PS50119">
    <property type="entry name" value="ZF_BBOX"/>
    <property type="match status" value="2"/>
</dbReference>
<dbReference type="PROSITE" id="PS00518">
    <property type="entry name" value="ZF_RING_1"/>
    <property type="match status" value="1"/>
</dbReference>